<evidence type="ECO:0000313" key="1">
    <source>
        <dbReference type="EMBL" id="KAF2880568.1"/>
    </source>
</evidence>
<organism evidence="1 2">
    <name type="scientific">Ignelater luminosus</name>
    <name type="common">Cucubano</name>
    <name type="synonym">Pyrophorus luminosus</name>
    <dbReference type="NCBI Taxonomy" id="2038154"/>
    <lineage>
        <taxon>Eukaryota</taxon>
        <taxon>Metazoa</taxon>
        <taxon>Ecdysozoa</taxon>
        <taxon>Arthropoda</taxon>
        <taxon>Hexapoda</taxon>
        <taxon>Insecta</taxon>
        <taxon>Pterygota</taxon>
        <taxon>Neoptera</taxon>
        <taxon>Endopterygota</taxon>
        <taxon>Coleoptera</taxon>
        <taxon>Polyphaga</taxon>
        <taxon>Elateriformia</taxon>
        <taxon>Elateroidea</taxon>
        <taxon>Elateridae</taxon>
        <taxon>Agrypninae</taxon>
        <taxon>Pyrophorini</taxon>
        <taxon>Ignelater</taxon>
    </lineage>
</organism>
<evidence type="ECO:0000313" key="2">
    <source>
        <dbReference type="Proteomes" id="UP000801492"/>
    </source>
</evidence>
<keyword evidence="2" id="KW-1185">Reference proteome</keyword>
<dbReference type="EMBL" id="VTPC01090951">
    <property type="protein sequence ID" value="KAF2880568.1"/>
    <property type="molecule type" value="Genomic_DNA"/>
</dbReference>
<sequence length="71" mass="7911">MNKRFKGSGELSDDNSGSENLLAKLTSKELKSIKVTVPRHDVLEPTSSTVMQRTLEDPNSLIIHRRGMSDN</sequence>
<dbReference type="OrthoDB" id="6772390at2759"/>
<gene>
    <name evidence="1" type="ORF">ILUMI_25606</name>
</gene>
<comment type="caution">
    <text evidence="1">The sequence shown here is derived from an EMBL/GenBank/DDBJ whole genome shotgun (WGS) entry which is preliminary data.</text>
</comment>
<protein>
    <submittedName>
        <fullName evidence="1">Uncharacterized protein</fullName>
    </submittedName>
</protein>
<reference evidence="1" key="1">
    <citation type="submission" date="2019-08" db="EMBL/GenBank/DDBJ databases">
        <title>The genome of the North American firefly Photinus pyralis.</title>
        <authorList>
            <consortium name="Photinus pyralis genome working group"/>
            <person name="Fallon T.R."/>
            <person name="Sander Lower S.E."/>
            <person name="Weng J.-K."/>
        </authorList>
    </citation>
    <scope>NUCLEOTIDE SEQUENCE</scope>
    <source>
        <strain evidence="1">TRF0915ILg1</strain>
        <tissue evidence="1">Whole body</tissue>
    </source>
</reference>
<name>A0A8K0C590_IGNLU</name>
<dbReference type="AlphaFoldDB" id="A0A8K0C590"/>
<proteinExistence type="predicted"/>
<dbReference type="Proteomes" id="UP000801492">
    <property type="component" value="Unassembled WGS sequence"/>
</dbReference>
<accession>A0A8K0C590</accession>